<reference evidence="2 3" key="1">
    <citation type="journal article" date="2019" name="Emerg. Microbes Infect.">
        <title>Comprehensive subspecies identification of 175 nontuberculous mycobacteria species based on 7547 genomic profiles.</title>
        <authorList>
            <person name="Matsumoto Y."/>
            <person name="Kinjo T."/>
            <person name="Motooka D."/>
            <person name="Nabeya D."/>
            <person name="Jung N."/>
            <person name="Uechi K."/>
            <person name="Horii T."/>
            <person name="Iida T."/>
            <person name="Fujita J."/>
            <person name="Nakamura S."/>
        </authorList>
    </citation>
    <scope>NUCLEOTIDE SEQUENCE [LARGE SCALE GENOMIC DNA]</scope>
    <source>
        <strain evidence="2 3">JCM 12603</strain>
    </source>
</reference>
<dbReference type="EMBL" id="AP022570">
    <property type="protein sequence ID" value="BBX50267.1"/>
    <property type="molecule type" value="Genomic_DNA"/>
</dbReference>
<accession>A0A6N4V969</accession>
<organism evidence="2 3">
    <name type="scientific">Mycolicibacterium poriferae</name>
    <dbReference type="NCBI Taxonomy" id="39694"/>
    <lineage>
        <taxon>Bacteria</taxon>
        <taxon>Bacillati</taxon>
        <taxon>Actinomycetota</taxon>
        <taxon>Actinomycetes</taxon>
        <taxon>Mycobacteriales</taxon>
        <taxon>Mycobacteriaceae</taxon>
        <taxon>Mycolicibacterium</taxon>
    </lineage>
</organism>
<dbReference type="Proteomes" id="UP000466785">
    <property type="component" value="Chromosome"/>
</dbReference>
<name>A0A6N4V969_9MYCO</name>
<evidence type="ECO:0000313" key="2">
    <source>
        <dbReference type="EMBL" id="BBX50267.1"/>
    </source>
</evidence>
<protein>
    <submittedName>
        <fullName evidence="2">Uncharacterized protein</fullName>
    </submittedName>
</protein>
<proteinExistence type="predicted"/>
<sequence>MVVAGISVRGATASDAAVVDVVLVAAGGAGRPQDATAARASRIAPTPQTRATRSLDMVRR</sequence>
<evidence type="ECO:0000256" key="1">
    <source>
        <dbReference type="SAM" id="MobiDB-lite"/>
    </source>
</evidence>
<dbReference type="KEGG" id="mpof:MPOR_12930"/>
<feature type="region of interest" description="Disordered" evidence="1">
    <location>
        <begin position="34"/>
        <end position="60"/>
    </location>
</feature>
<gene>
    <name evidence="2" type="ORF">MPOR_12930</name>
</gene>
<keyword evidence="3" id="KW-1185">Reference proteome</keyword>
<dbReference type="AlphaFoldDB" id="A0A6N4V969"/>
<evidence type="ECO:0000313" key="3">
    <source>
        <dbReference type="Proteomes" id="UP000466785"/>
    </source>
</evidence>